<dbReference type="EMBL" id="AUZI01000023">
    <property type="protein sequence ID" value="KID48429.1"/>
    <property type="molecule type" value="Genomic_DNA"/>
</dbReference>
<dbReference type="Proteomes" id="UP000031184">
    <property type="component" value="Unassembled WGS sequence"/>
</dbReference>
<organism evidence="2 3">
    <name type="scientific">Fusobacterium necrophorum subsp. funduliforme B35</name>
    <dbReference type="NCBI Taxonomy" id="1226633"/>
    <lineage>
        <taxon>Bacteria</taxon>
        <taxon>Fusobacteriati</taxon>
        <taxon>Fusobacteriota</taxon>
        <taxon>Fusobacteriia</taxon>
        <taxon>Fusobacteriales</taxon>
        <taxon>Fusobacteriaceae</taxon>
        <taxon>Fusobacterium</taxon>
    </lineage>
</organism>
<accession>A0A0B4EU74</accession>
<dbReference type="AlphaFoldDB" id="A0A0B4EU74"/>
<gene>
    <name evidence="2" type="ORF">C095_09135</name>
</gene>
<sequence>MVTKIENYIFKKRPQFTRYSFEQHGGFFDQNIVDKESCKKGTGYIPIKSSNAILYNTSKYGGYGSVTGTYFFLVEHTMKGKRIRTIEMMPLYLSKKIHSKEELEKYCKEKLELQKPSVRLARIKYNSLLKINGFPYHITGKTNDSYWIMSAIQLLLSKNYYEYLRKLYIFCKEERLEEEIVGEKNIKLYTCILEKLEKSIYSHKLLNINYNGKSKNLKDILESEKENFLLLSEKKQAQILIEIFTLLESNNFGANLESFGCGKKCGITKINKNIDKLEEVLLINQSPTGLFENSIDLKKV</sequence>
<comment type="caution">
    <text evidence="2">The sequence shown here is derived from an EMBL/GenBank/DDBJ whole genome shotgun (WGS) entry which is preliminary data.</text>
</comment>
<name>A0A0B4EU74_9FUSO</name>
<evidence type="ECO:0000259" key="1">
    <source>
        <dbReference type="Pfam" id="PF16595"/>
    </source>
</evidence>
<proteinExistence type="predicted"/>
<protein>
    <recommendedName>
        <fullName evidence="1">CRISPR-associated endonuclease Cas9 PAM-interacting domain-containing protein</fullName>
    </recommendedName>
</protein>
<dbReference type="Pfam" id="PF16595">
    <property type="entry name" value="Cas9_PI"/>
    <property type="match status" value="1"/>
</dbReference>
<dbReference type="PATRIC" id="fig|1226633.4.peg.1852"/>
<evidence type="ECO:0000313" key="3">
    <source>
        <dbReference type="Proteomes" id="UP000031184"/>
    </source>
</evidence>
<dbReference type="InterPro" id="IPR032237">
    <property type="entry name" value="Cas9_PI"/>
</dbReference>
<evidence type="ECO:0000313" key="2">
    <source>
        <dbReference type="EMBL" id="KID48429.1"/>
    </source>
</evidence>
<feature type="domain" description="CRISPR-associated endonuclease Cas9 PAM-interacting" evidence="1">
    <location>
        <begin position="24"/>
        <end position="293"/>
    </location>
</feature>
<reference evidence="2 3" key="1">
    <citation type="submission" date="2013-08" db="EMBL/GenBank/DDBJ databases">
        <title>An opportunistic ruminal bacterium that causes liver abscesses in cattle.</title>
        <authorList>
            <person name="Benahmed F.H."/>
            <person name="Rasmussen M."/>
            <person name="Harbottle H."/>
            <person name="Soppet D."/>
            <person name="Nagaraja T.G."/>
            <person name="Davidson M."/>
        </authorList>
    </citation>
    <scope>NUCLEOTIDE SEQUENCE [LARGE SCALE GENOMIC DNA]</scope>
    <source>
        <strain evidence="2 3">B35</strain>
    </source>
</reference>